<proteinExistence type="predicted"/>
<name>A0AAD9LYE9_9PEZI</name>
<evidence type="ECO:0000313" key="1">
    <source>
        <dbReference type="EMBL" id="KAK2025527.1"/>
    </source>
</evidence>
<dbReference type="Proteomes" id="UP001232148">
    <property type="component" value="Unassembled WGS sequence"/>
</dbReference>
<dbReference type="AlphaFoldDB" id="A0AAD9LYE9"/>
<evidence type="ECO:0000313" key="2">
    <source>
        <dbReference type="Proteomes" id="UP001232148"/>
    </source>
</evidence>
<gene>
    <name evidence="1" type="ORF">LX32DRAFT_567868</name>
</gene>
<accession>A0AAD9LYE9</accession>
<protein>
    <submittedName>
        <fullName evidence="1">Uncharacterized protein</fullName>
    </submittedName>
</protein>
<comment type="caution">
    <text evidence="1">The sequence shown here is derived from an EMBL/GenBank/DDBJ whole genome shotgun (WGS) entry which is preliminary data.</text>
</comment>
<reference evidence="1" key="1">
    <citation type="submission" date="2021-06" db="EMBL/GenBank/DDBJ databases">
        <title>Comparative genomics, transcriptomics and evolutionary studies reveal genomic signatures of adaptation to plant cell wall in hemibiotrophic fungi.</title>
        <authorList>
            <consortium name="DOE Joint Genome Institute"/>
            <person name="Baroncelli R."/>
            <person name="Diaz J.F."/>
            <person name="Benocci T."/>
            <person name="Peng M."/>
            <person name="Battaglia E."/>
            <person name="Haridas S."/>
            <person name="Andreopoulos W."/>
            <person name="Labutti K."/>
            <person name="Pangilinan J."/>
            <person name="Floch G.L."/>
            <person name="Makela M.R."/>
            <person name="Henrissat B."/>
            <person name="Grigoriev I.V."/>
            <person name="Crouch J.A."/>
            <person name="De Vries R.P."/>
            <person name="Sukno S.A."/>
            <person name="Thon M.R."/>
        </authorList>
    </citation>
    <scope>NUCLEOTIDE SEQUENCE</scope>
    <source>
        <strain evidence="1">MAFF235873</strain>
    </source>
</reference>
<dbReference type="EMBL" id="MU842935">
    <property type="protein sequence ID" value="KAK2025527.1"/>
    <property type="molecule type" value="Genomic_DNA"/>
</dbReference>
<sequence>MARKDIAQIVKDLHRKDSHRDTIKDRSAAIYLFGKTLWHADLFEPAWNAVGGAAGLARLMAEFSAYDVRSMCRRLGNTAYAQDDCPERRESIGKLVRLLYDNDQKDDRPLMEFYQEIVPACSLEMVQEWEQERKVKWSEQQLYRIWRCHRERHEQDFLQELSSPDTSELKFQTHRSLFGKNLQFCDTVLSMIITKGEHVQIPSDFTTKFVMPLLRRLLRGRYNAQTRDSFLDLTIQCFQRHEGVLAKDIHFQPGGLLQYTIQRWIDTRGDRREEMNARVAKLLALLPTKEHPLGLEEIYNRINVPRNLSPEAKYDLLRLFFRHVKGYETSLEDESAPGLVKLRDLATNNNTWPTKLFFTIDIDNGRRLFERLATADPTGDFLKFENDSHKKTVTEQTGAPGNSIQGDVEIVRCLLNRRSESESRDQAWLDRACSIVEERKKKAQQSHDANDCAFWAKSALNLCFAAGDLNMVSDTVLWARRFNKDTLTAKEFYGHKTWSTQEAQDLLCAIPEDESLAARLATSDSIAREIRLANKIILDLFETLAMVAKEPEYSDSQWAGVLELPQNIALMRFSREIFLDQVMESAGSDDISPNSAEILWKPILDVLLEVRGIRSGSGVLWQMKRQKPSILAYLAKSLLSKMKQHLGEEGMSYEMRSEVEIVIRCLITSDQPALACPFMRDLIMTDPDIGYSLEREIINVHFLSSLPAMAAREFLHTMAHAIREKMREQNSAPFNQVGDKPEPSVIKATTIDLMAQVLQNNFYIDAISSGNILTGLLAEVRHIDAKTALVSNLIKTLKIYNCPVEVRIRILDALAVYAVPTAAQLSERRPLSEADWAAAAEDQGTLPEADEEAPLLAMMLSQATIKKLSPEDKSEISQFIATALEKSAVHNRRWMELFLAKNGFALGDNKQLPLWPVRQDKLALFFKDWVSNIPVSLFQVHCSVILTRIDPTPDILRITEAVKSNQELASSNAGKHWIAQFDGFETGKLPLYVLQASDFLIAETEVTISNSESTNRVTLRMVQDLLLSVAEKFVRKGDNRSLYSLRTAQLHVFPNMFKIKTMTLPIPYTSGTRIIHPSPEQVDAFIAELSGLVDELSSLRKPYYGGFALFKGELLKALRKEDYLYYAWKLGILCDAVHIHEPSLADYLRIELVGELLLYSDYGWVPANKDNLPKAKEMFYAWKESKSEDLRSMAFIIEDKLRDRGQRDLLKRP</sequence>
<organism evidence="1 2">
    <name type="scientific">Colletotrichum zoysiae</name>
    <dbReference type="NCBI Taxonomy" id="1216348"/>
    <lineage>
        <taxon>Eukaryota</taxon>
        <taxon>Fungi</taxon>
        <taxon>Dikarya</taxon>
        <taxon>Ascomycota</taxon>
        <taxon>Pezizomycotina</taxon>
        <taxon>Sordariomycetes</taxon>
        <taxon>Hypocreomycetidae</taxon>
        <taxon>Glomerellales</taxon>
        <taxon>Glomerellaceae</taxon>
        <taxon>Colletotrichum</taxon>
        <taxon>Colletotrichum graminicola species complex</taxon>
    </lineage>
</organism>
<keyword evidence="2" id="KW-1185">Reference proteome</keyword>